<name>A0A8X6TVX6_NEPPI</name>
<protein>
    <submittedName>
        <fullName evidence="2">Uncharacterized protein</fullName>
    </submittedName>
</protein>
<evidence type="ECO:0000256" key="1">
    <source>
        <dbReference type="SAM" id="Phobius"/>
    </source>
</evidence>
<sequence>MAATQRLAFYRKDAHQCSIRRRYVLVLSGGAVLRHVVAISFAQEFMANQLSDGSSDGTGLRWL</sequence>
<dbReference type="Proteomes" id="UP000887013">
    <property type="component" value="Unassembled WGS sequence"/>
</dbReference>
<keyword evidence="1" id="KW-0812">Transmembrane</keyword>
<keyword evidence="1" id="KW-0472">Membrane</keyword>
<keyword evidence="3" id="KW-1185">Reference proteome</keyword>
<evidence type="ECO:0000313" key="2">
    <source>
        <dbReference type="EMBL" id="GFT49142.1"/>
    </source>
</evidence>
<reference evidence="2" key="1">
    <citation type="submission" date="2020-08" db="EMBL/GenBank/DDBJ databases">
        <title>Multicomponent nature underlies the extraordinary mechanical properties of spider dragline silk.</title>
        <authorList>
            <person name="Kono N."/>
            <person name="Nakamura H."/>
            <person name="Mori M."/>
            <person name="Yoshida Y."/>
            <person name="Ohtoshi R."/>
            <person name="Malay A.D."/>
            <person name="Moran D.A.P."/>
            <person name="Tomita M."/>
            <person name="Numata K."/>
            <person name="Arakawa K."/>
        </authorList>
    </citation>
    <scope>NUCLEOTIDE SEQUENCE</scope>
</reference>
<feature type="non-terminal residue" evidence="2">
    <location>
        <position position="63"/>
    </location>
</feature>
<dbReference type="EMBL" id="BMAW01065175">
    <property type="protein sequence ID" value="GFT49142.1"/>
    <property type="molecule type" value="Genomic_DNA"/>
</dbReference>
<gene>
    <name evidence="2" type="ORF">NPIL_675761</name>
</gene>
<feature type="transmembrane region" description="Helical" evidence="1">
    <location>
        <begin position="21"/>
        <end position="42"/>
    </location>
</feature>
<accession>A0A8X6TVX6</accession>
<keyword evidence="1" id="KW-1133">Transmembrane helix</keyword>
<comment type="caution">
    <text evidence="2">The sequence shown here is derived from an EMBL/GenBank/DDBJ whole genome shotgun (WGS) entry which is preliminary data.</text>
</comment>
<dbReference type="AlphaFoldDB" id="A0A8X6TVX6"/>
<proteinExistence type="predicted"/>
<organism evidence="2 3">
    <name type="scientific">Nephila pilipes</name>
    <name type="common">Giant wood spider</name>
    <name type="synonym">Nephila maculata</name>
    <dbReference type="NCBI Taxonomy" id="299642"/>
    <lineage>
        <taxon>Eukaryota</taxon>
        <taxon>Metazoa</taxon>
        <taxon>Ecdysozoa</taxon>
        <taxon>Arthropoda</taxon>
        <taxon>Chelicerata</taxon>
        <taxon>Arachnida</taxon>
        <taxon>Araneae</taxon>
        <taxon>Araneomorphae</taxon>
        <taxon>Entelegynae</taxon>
        <taxon>Araneoidea</taxon>
        <taxon>Nephilidae</taxon>
        <taxon>Nephila</taxon>
    </lineage>
</organism>
<evidence type="ECO:0000313" key="3">
    <source>
        <dbReference type="Proteomes" id="UP000887013"/>
    </source>
</evidence>